<evidence type="ECO:0000256" key="1">
    <source>
        <dbReference type="ARBA" id="ARBA00004123"/>
    </source>
</evidence>
<dbReference type="GO" id="GO:0005634">
    <property type="term" value="C:nucleus"/>
    <property type="evidence" value="ECO:0007669"/>
    <property type="project" value="UniProtKB-SubCell"/>
</dbReference>
<dbReference type="PROSITE" id="PS50888">
    <property type="entry name" value="BHLH"/>
    <property type="match status" value="1"/>
</dbReference>
<organism evidence="8 9">
    <name type="scientific">Arabidopsis thaliana x Arabidopsis arenosa</name>
    <dbReference type="NCBI Taxonomy" id="1240361"/>
    <lineage>
        <taxon>Eukaryota</taxon>
        <taxon>Viridiplantae</taxon>
        <taxon>Streptophyta</taxon>
        <taxon>Embryophyta</taxon>
        <taxon>Tracheophyta</taxon>
        <taxon>Spermatophyta</taxon>
        <taxon>Magnoliopsida</taxon>
        <taxon>eudicotyledons</taxon>
        <taxon>Gunneridae</taxon>
        <taxon>Pentapetalae</taxon>
        <taxon>rosids</taxon>
        <taxon>malvids</taxon>
        <taxon>Brassicales</taxon>
        <taxon>Brassicaceae</taxon>
        <taxon>Camelineae</taxon>
        <taxon>Arabidopsis</taxon>
    </lineage>
</organism>
<reference evidence="8 9" key="1">
    <citation type="submission" date="2020-12" db="EMBL/GenBank/DDBJ databases">
        <title>Concerted genomic and epigenomic changes stabilize Arabidopsis allopolyploids.</title>
        <authorList>
            <person name="Chen Z."/>
        </authorList>
    </citation>
    <scope>NUCLEOTIDE SEQUENCE [LARGE SCALE GENOMIC DNA]</scope>
    <source>
        <strain evidence="8">Allo738</strain>
        <tissue evidence="8">Leaf</tissue>
    </source>
</reference>
<evidence type="ECO:0000313" key="9">
    <source>
        <dbReference type="Proteomes" id="UP000694240"/>
    </source>
</evidence>
<dbReference type="GO" id="GO:0046983">
    <property type="term" value="F:protein dimerization activity"/>
    <property type="evidence" value="ECO:0007669"/>
    <property type="project" value="InterPro"/>
</dbReference>
<evidence type="ECO:0000256" key="2">
    <source>
        <dbReference type="ARBA" id="ARBA00023015"/>
    </source>
</evidence>
<dbReference type="SMART" id="SM00353">
    <property type="entry name" value="HLH"/>
    <property type="match status" value="1"/>
</dbReference>
<dbReference type="InterPro" id="IPR045239">
    <property type="entry name" value="bHLH95_bHLH"/>
</dbReference>
<keyword evidence="4" id="KW-0804">Transcription</keyword>
<keyword evidence="3" id="KW-0238">DNA-binding</keyword>
<comment type="caution">
    <text evidence="8">The sequence shown here is derived from an EMBL/GenBank/DDBJ whole genome shotgun (WGS) entry which is preliminary data.</text>
</comment>
<proteinExistence type="predicted"/>
<dbReference type="EMBL" id="JAEFBK010000006">
    <property type="protein sequence ID" value="KAG7594644.1"/>
    <property type="molecule type" value="Genomic_DNA"/>
</dbReference>
<evidence type="ECO:0000256" key="5">
    <source>
        <dbReference type="ARBA" id="ARBA00023242"/>
    </source>
</evidence>
<dbReference type="PANTHER" id="PTHR46772:SF8">
    <property type="entry name" value="TRANSCRIPTION FACTOR BHLH95"/>
    <property type="match status" value="1"/>
</dbReference>
<evidence type="ECO:0000256" key="3">
    <source>
        <dbReference type="ARBA" id="ARBA00023125"/>
    </source>
</evidence>
<comment type="subcellular location">
    <subcellularLocation>
        <location evidence="1">Nucleus</location>
    </subcellularLocation>
</comment>
<dbReference type="PANTHER" id="PTHR46772">
    <property type="entry name" value="BHLH DOMAIN-CONTAINING PROTEIN"/>
    <property type="match status" value="1"/>
</dbReference>
<keyword evidence="2" id="KW-0805">Transcription regulation</keyword>
<evidence type="ECO:0000256" key="6">
    <source>
        <dbReference type="SAM" id="MobiDB-lite"/>
    </source>
</evidence>
<dbReference type="GO" id="GO:0009960">
    <property type="term" value="P:endosperm development"/>
    <property type="evidence" value="ECO:0007669"/>
    <property type="project" value="InterPro"/>
</dbReference>
<feature type="region of interest" description="Disordered" evidence="6">
    <location>
        <begin position="17"/>
        <end position="82"/>
    </location>
</feature>
<accession>A0A8T2CCB3</accession>
<gene>
    <name evidence="8" type="ORF">ISN45_Aa01g033880</name>
</gene>
<feature type="region of interest" description="Disordered" evidence="6">
    <location>
        <begin position="149"/>
        <end position="169"/>
    </location>
</feature>
<dbReference type="GO" id="GO:0003677">
    <property type="term" value="F:DNA binding"/>
    <property type="evidence" value="ECO:0007669"/>
    <property type="project" value="UniProtKB-KW"/>
</dbReference>
<dbReference type="Proteomes" id="UP000694240">
    <property type="component" value="Chromosome 6"/>
</dbReference>
<evidence type="ECO:0000259" key="7">
    <source>
        <dbReference type="PROSITE" id="PS50888"/>
    </source>
</evidence>
<feature type="compositionally biased region" description="Basic and acidic residues" evidence="6">
    <location>
        <begin position="66"/>
        <end position="82"/>
    </location>
</feature>
<keyword evidence="9" id="KW-1185">Reference proteome</keyword>
<dbReference type="CDD" id="cd11393">
    <property type="entry name" value="bHLH_AtbHLH_like"/>
    <property type="match status" value="1"/>
</dbReference>
<feature type="domain" description="BHLH" evidence="7">
    <location>
        <begin position="75"/>
        <end position="125"/>
    </location>
</feature>
<protein>
    <submittedName>
        <fullName evidence="8">Myc-type basic helix-loop-helix (BHLH) domain</fullName>
    </submittedName>
</protein>
<evidence type="ECO:0000313" key="8">
    <source>
        <dbReference type="EMBL" id="KAG7594644.1"/>
    </source>
</evidence>
<dbReference type="InterPro" id="IPR011598">
    <property type="entry name" value="bHLH_dom"/>
</dbReference>
<keyword evidence="5" id="KW-0539">Nucleus</keyword>
<dbReference type="Pfam" id="PF00010">
    <property type="entry name" value="HLH"/>
    <property type="match status" value="1"/>
</dbReference>
<dbReference type="AlphaFoldDB" id="A0A8T2CCB3"/>
<dbReference type="InterPro" id="IPR044278">
    <property type="entry name" value="BHLH95-like"/>
</dbReference>
<name>A0A8T2CCB3_9BRAS</name>
<feature type="region of interest" description="Disordered" evidence="6">
    <location>
        <begin position="349"/>
        <end position="373"/>
    </location>
</feature>
<evidence type="ECO:0000256" key="4">
    <source>
        <dbReference type="ARBA" id="ARBA00023163"/>
    </source>
</evidence>
<dbReference type="GO" id="GO:0003700">
    <property type="term" value="F:DNA-binding transcription factor activity"/>
    <property type="evidence" value="ECO:0007669"/>
    <property type="project" value="InterPro"/>
</dbReference>
<sequence length="373" mass="41164">MSIQFNMTNAQELGQEGFMWGISNSDDSGGGCRGIEKQSPPSQPSHPSPEIQTATVKKGKKRPKRNDKNHEEESPDHEIHIWTERERRKKMRDMFSKLHALLPQLPPKADKSTIVDEAVSSIKSLEQTLQKLQMQKLERLQYSSASTNTTPTTTLAYDPSSSSSPTTLLTPISNHPIGATAADSYPRAAFLADQISSSSAAAVNLPYACNDPIVTFDTWSSRNVVLNICGNEAFFNLCVPKHKSGVFTSVCYLFEKYNMEVLFANVSSNVFRSTYVIQAQLRKSGSSLICSRCSNGDEPIGVVKYRVELIISDTSGKIIFVLLDEDTTKLINMTATELLDSQIPAGCNEDGEYEPTSETSERQSKKACTIDTN</sequence>